<feature type="compositionally biased region" description="Low complexity" evidence="1">
    <location>
        <begin position="449"/>
        <end position="476"/>
    </location>
</feature>
<comment type="caution">
    <text evidence="3">The sequence shown here is derived from an EMBL/GenBank/DDBJ whole genome shotgun (WGS) entry which is preliminary data.</text>
</comment>
<evidence type="ECO:0000256" key="1">
    <source>
        <dbReference type="SAM" id="MobiDB-lite"/>
    </source>
</evidence>
<name>A0AAE0LNS3_9PEZI</name>
<dbReference type="GeneID" id="87838865"/>
<evidence type="ECO:0000259" key="2">
    <source>
        <dbReference type="Pfam" id="PF00082"/>
    </source>
</evidence>
<dbReference type="InterPro" id="IPR036852">
    <property type="entry name" value="Peptidase_S8/S53_dom_sf"/>
</dbReference>
<proteinExistence type="predicted"/>
<dbReference type="AlphaFoldDB" id="A0AAE0LNS3"/>
<protein>
    <recommendedName>
        <fullName evidence="2">Peptidase S8/S53 domain-containing protein</fullName>
    </recommendedName>
</protein>
<evidence type="ECO:0000313" key="4">
    <source>
        <dbReference type="Proteomes" id="UP001278766"/>
    </source>
</evidence>
<dbReference type="InterPro" id="IPR000209">
    <property type="entry name" value="Peptidase_S8/S53_dom"/>
</dbReference>
<dbReference type="GO" id="GO:0004252">
    <property type="term" value="F:serine-type endopeptidase activity"/>
    <property type="evidence" value="ECO:0007669"/>
    <property type="project" value="InterPro"/>
</dbReference>
<feature type="region of interest" description="Disordered" evidence="1">
    <location>
        <begin position="1"/>
        <end position="46"/>
    </location>
</feature>
<accession>A0AAE0LNS3</accession>
<reference evidence="3" key="1">
    <citation type="journal article" date="2023" name="Mol. Phylogenet. Evol.">
        <title>Genome-scale phylogeny and comparative genomics of the fungal order Sordariales.</title>
        <authorList>
            <person name="Hensen N."/>
            <person name="Bonometti L."/>
            <person name="Westerberg I."/>
            <person name="Brannstrom I.O."/>
            <person name="Guillou S."/>
            <person name="Cros-Aarteil S."/>
            <person name="Calhoun S."/>
            <person name="Haridas S."/>
            <person name="Kuo A."/>
            <person name="Mondo S."/>
            <person name="Pangilinan J."/>
            <person name="Riley R."/>
            <person name="LaButti K."/>
            <person name="Andreopoulos B."/>
            <person name="Lipzen A."/>
            <person name="Chen C."/>
            <person name="Yan M."/>
            <person name="Daum C."/>
            <person name="Ng V."/>
            <person name="Clum A."/>
            <person name="Steindorff A."/>
            <person name="Ohm R.A."/>
            <person name="Martin F."/>
            <person name="Silar P."/>
            <person name="Natvig D.O."/>
            <person name="Lalanne C."/>
            <person name="Gautier V."/>
            <person name="Ament-Velasquez S.L."/>
            <person name="Kruys A."/>
            <person name="Hutchinson M.I."/>
            <person name="Powell A.J."/>
            <person name="Barry K."/>
            <person name="Miller A.N."/>
            <person name="Grigoriev I.V."/>
            <person name="Debuchy R."/>
            <person name="Gladieux P."/>
            <person name="Hiltunen Thoren M."/>
            <person name="Johannesson H."/>
        </authorList>
    </citation>
    <scope>NUCLEOTIDE SEQUENCE</scope>
    <source>
        <strain evidence="3">CBS 168.71</strain>
    </source>
</reference>
<feature type="domain" description="Peptidase S8/S53" evidence="2">
    <location>
        <begin position="739"/>
        <end position="900"/>
    </location>
</feature>
<keyword evidence="4" id="KW-1185">Reference proteome</keyword>
<dbReference type="RefSeq" id="XP_062654953.1">
    <property type="nucleotide sequence ID" value="XM_062801917.1"/>
</dbReference>
<reference evidence="3" key="2">
    <citation type="submission" date="2023-06" db="EMBL/GenBank/DDBJ databases">
        <authorList>
            <consortium name="Lawrence Berkeley National Laboratory"/>
            <person name="Haridas S."/>
            <person name="Hensen N."/>
            <person name="Bonometti L."/>
            <person name="Westerberg I."/>
            <person name="Brannstrom I.O."/>
            <person name="Guillou S."/>
            <person name="Cros-Aarteil S."/>
            <person name="Calhoun S."/>
            <person name="Kuo A."/>
            <person name="Mondo S."/>
            <person name="Pangilinan J."/>
            <person name="Riley R."/>
            <person name="Labutti K."/>
            <person name="Andreopoulos B."/>
            <person name="Lipzen A."/>
            <person name="Chen C."/>
            <person name="Yanf M."/>
            <person name="Daum C."/>
            <person name="Ng V."/>
            <person name="Clum A."/>
            <person name="Steindorff A."/>
            <person name="Ohm R."/>
            <person name="Martin F."/>
            <person name="Silar P."/>
            <person name="Natvig D."/>
            <person name="Lalanne C."/>
            <person name="Gautier V."/>
            <person name="Ament-Velasquez S.L."/>
            <person name="Kruys A."/>
            <person name="Hutchinson M.I."/>
            <person name="Powell A.J."/>
            <person name="Barry K."/>
            <person name="Miller A.N."/>
            <person name="Grigoriev I.V."/>
            <person name="Debuchy R."/>
            <person name="Gladieux P."/>
            <person name="Thoren M.H."/>
            <person name="Johannesson H."/>
        </authorList>
    </citation>
    <scope>NUCLEOTIDE SEQUENCE</scope>
    <source>
        <strain evidence="3">CBS 168.71</strain>
    </source>
</reference>
<dbReference type="SUPFAM" id="SSF52743">
    <property type="entry name" value="Subtilisin-like"/>
    <property type="match status" value="1"/>
</dbReference>
<dbReference type="Gene3D" id="3.40.50.200">
    <property type="entry name" value="Peptidase S8/S53 domain"/>
    <property type="match status" value="1"/>
</dbReference>
<dbReference type="GO" id="GO:0006508">
    <property type="term" value="P:proteolysis"/>
    <property type="evidence" value="ECO:0007669"/>
    <property type="project" value="InterPro"/>
</dbReference>
<dbReference type="Proteomes" id="UP001278766">
    <property type="component" value="Unassembled WGS sequence"/>
</dbReference>
<dbReference type="Pfam" id="PF00082">
    <property type="entry name" value="Peptidase_S8"/>
    <property type="match status" value="1"/>
</dbReference>
<dbReference type="EMBL" id="JAUEPN010000009">
    <property type="protein sequence ID" value="KAK3291439.1"/>
    <property type="molecule type" value="Genomic_DNA"/>
</dbReference>
<sequence>MATPNQKLRRGGLGLSGPGAEAVDSFKPSGPKQGPSTDAGAEEDDDPLTVLRGHMDIVQGWFYNKVVEERSWAVQLKTASYHEQNLIHTAITELQRQKKRQIQAVFPEPALAGIESLVLSKPSLFSNPDVNGDVPMFMALKLDASVLVRVLDLLIPGPTLDHLETTRRSGCDEKLSDCPLSKVAYVRLDRCMEKSKSASAAHVKRERPLFHSDIDTQKLVQEDGELRAILRDALKENAIARCLEPLLVEKNFDRIAKETGNIMPVSSFRTLLELCPDEAFSCAPTTGFTPLQLAVRLYESSLVAYDHISSIIQALIERCPSSIFLGTGKGQAATTPYRLLMGLPRAESAESASARARAQELLKRACIGYRATKYDEKEKEYVADQMWSEKKEFLYWDAKSQRHFLLSLVGESVMLDKQYIETMAEQSGMKFETVLAFVELPYWKPKGPQQPEAQPEPSQQQSQDGSNTGTGQTGRPGPQPDPYPALFTWLWSCGVTKIFEIKVDDDGPEAHTDAAIREALLGKGTVEDPTRNFEVEIWDWKKFDICAETVAYSAPHAREVHLYSHGNTAVLRGWACDSSFAKLTKLEKIHINIYPQNPRDDNDCEDYKNALIRGIHRQCPKLNLEDDIKVTNYGYRAPGSIGTVGRANKKKARDTQQTLTEVKPKKVEWLANLQKFTYFLIELDRSLPAEVAEQKPKVRIALLDDGCKLQELHGTQEGCSFRSVTDTFFVGPCSHGTVMANCIRRVCPIAELVIVRLDDTRRVENQRFTISSCCEALRWALDQDVDVISMSWTFEHKDGEADSYKNEFAKLIGDAVGANKLLFGALSDKFIETHPVAPAGLPGVIKIGSATIYGEVSRNLTHAHPDFILPGEEIDVSPGEKAKGSSLATAFASGLAAVVLYCLKLQCALAPDDAQRAKALRVAKTPAGLKKIFNALSAHKNDDDGVGNFVQPYHTFGQEIPPSWEERVKYINEIVGEILPADVLRKFRD</sequence>
<feature type="region of interest" description="Disordered" evidence="1">
    <location>
        <begin position="445"/>
        <end position="479"/>
    </location>
</feature>
<evidence type="ECO:0000313" key="3">
    <source>
        <dbReference type="EMBL" id="KAK3291439.1"/>
    </source>
</evidence>
<gene>
    <name evidence="3" type="ORF">B0H64DRAFT_366705</name>
</gene>
<organism evidence="3 4">
    <name type="scientific">Chaetomium fimeti</name>
    <dbReference type="NCBI Taxonomy" id="1854472"/>
    <lineage>
        <taxon>Eukaryota</taxon>
        <taxon>Fungi</taxon>
        <taxon>Dikarya</taxon>
        <taxon>Ascomycota</taxon>
        <taxon>Pezizomycotina</taxon>
        <taxon>Sordariomycetes</taxon>
        <taxon>Sordariomycetidae</taxon>
        <taxon>Sordariales</taxon>
        <taxon>Chaetomiaceae</taxon>
        <taxon>Chaetomium</taxon>
    </lineage>
</organism>